<dbReference type="InterPro" id="IPR036854">
    <property type="entry name" value="Photo_II_D1/D2_sf"/>
</dbReference>
<keyword evidence="9" id="KW-0479">Metal-binding</keyword>
<protein>
    <submittedName>
        <fullName evidence="20">Uncharacterized protein</fullName>
    </submittedName>
</protein>
<dbReference type="InterPro" id="IPR055266">
    <property type="entry name" value="D1/D2"/>
</dbReference>
<sequence length="270" mass="29787">MLRQFELVRSVQLRPYNAIAFSSPIAVCVSVFLIYTLGQSGFEYVWISSTCSLCKKIGHKDTACHSIQQPRPNITATRSTVNDTSTGVALEAPATEEAVVTPITILPEDVVTQIQEPQKSPDTTTPVDANHLAIIVAPVRITISNQFQALIDEVDMDTCQELEGVNPLNQPQEVAVKGDFYSLLPELQVSKAINEQYENNLEEFTNVRDDLTFHEVSNKFEDDREIFSDHHAIVEHEEPEVANMVARVAYGGREIVGGSGGSFRIGGLLN</sequence>
<keyword evidence="10" id="KW-0460">Magnesium</keyword>
<comment type="caution">
    <text evidence="20">The sequence shown here is derived from an EMBL/GenBank/DDBJ whole genome shotgun (WGS) entry which is preliminary data.</text>
</comment>
<reference evidence="20 21" key="1">
    <citation type="submission" date="2020-10" db="EMBL/GenBank/DDBJ databases">
        <title>The Coptis chinensis genome and diversification of protoberbering-type alkaloids.</title>
        <authorList>
            <person name="Wang B."/>
            <person name="Shu S."/>
            <person name="Song C."/>
            <person name="Liu Y."/>
        </authorList>
    </citation>
    <scope>NUCLEOTIDE SEQUENCE [LARGE SCALE GENOMIC DNA]</scope>
    <source>
        <strain evidence="20">HL-2020</strain>
        <tissue evidence="20">Leaf</tissue>
    </source>
</reference>
<dbReference type="SUPFAM" id="SSF81483">
    <property type="entry name" value="Bacterial photosystem II reaction centre, L and M subunits"/>
    <property type="match status" value="1"/>
</dbReference>
<accession>A0A835MAE2</accession>
<keyword evidence="11" id="KW-0249">Electron transport</keyword>
<keyword evidence="18" id="KW-0604">Photosystem II</keyword>
<feature type="transmembrane region" description="Helical" evidence="19">
    <location>
        <begin position="16"/>
        <end position="37"/>
    </location>
</feature>
<dbReference type="Proteomes" id="UP000631114">
    <property type="component" value="Unassembled WGS sequence"/>
</dbReference>
<keyword evidence="17 19" id="KW-0472">Membrane</keyword>
<evidence type="ECO:0000313" key="20">
    <source>
        <dbReference type="EMBL" id="KAF9622342.1"/>
    </source>
</evidence>
<keyword evidence="7" id="KW-0934">Plastid</keyword>
<dbReference type="GO" id="GO:0009772">
    <property type="term" value="P:photosynthetic electron transport in photosystem II"/>
    <property type="evidence" value="ECO:0007669"/>
    <property type="project" value="InterPro"/>
</dbReference>
<dbReference type="GO" id="GO:0009523">
    <property type="term" value="C:photosystem II"/>
    <property type="evidence" value="ECO:0007669"/>
    <property type="project" value="UniProtKB-KW"/>
</dbReference>
<comment type="similarity">
    <text evidence="2">Belongs to the reaction center PufL/M/PsbA/D family.</text>
</comment>
<evidence type="ECO:0000256" key="12">
    <source>
        <dbReference type="ARBA" id="ARBA00022989"/>
    </source>
</evidence>
<evidence type="ECO:0000256" key="1">
    <source>
        <dbReference type="ARBA" id="ARBA00004141"/>
    </source>
</evidence>
<evidence type="ECO:0000256" key="8">
    <source>
        <dbReference type="ARBA" id="ARBA00022692"/>
    </source>
</evidence>
<dbReference type="GO" id="GO:0016491">
    <property type="term" value="F:oxidoreductase activity"/>
    <property type="evidence" value="ECO:0007669"/>
    <property type="project" value="UniProtKB-KW"/>
</dbReference>
<evidence type="ECO:0000313" key="21">
    <source>
        <dbReference type="Proteomes" id="UP000631114"/>
    </source>
</evidence>
<dbReference type="PANTHER" id="PTHR33149">
    <property type="entry name" value="PHOTOSYSTEM II PROTEIN D1"/>
    <property type="match status" value="1"/>
</dbReference>
<evidence type="ECO:0000256" key="14">
    <source>
        <dbReference type="ARBA" id="ARBA00022991"/>
    </source>
</evidence>
<comment type="subcellular location">
    <subcellularLocation>
        <location evidence="1">Membrane</location>
        <topology evidence="1">Multi-pass membrane protein</topology>
    </subcellularLocation>
</comment>
<evidence type="ECO:0000256" key="7">
    <source>
        <dbReference type="ARBA" id="ARBA00022640"/>
    </source>
</evidence>
<name>A0A835MAE2_9MAGN</name>
<keyword evidence="4" id="KW-0148">Chlorophyll</keyword>
<keyword evidence="16" id="KW-0408">Iron</keyword>
<keyword evidence="3" id="KW-0813">Transport</keyword>
<evidence type="ECO:0000256" key="4">
    <source>
        <dbReference type="ARBA" id="ARBA00022494"/>
    </source>
</evidence>
<evidence type="ECO:0000256" key="9">
    <source>
        <dbReference type="ARBA" id="ARBA00022723"/>
    </source>
</evidence>
<evidence type="ECO:0000256" key="5">
    <source>
        <dbReference type="ARBA" id="ARBA00022531"/>
    </source>
</evidence>
<dbReference type="EMBL" id="JADFTS010000002">
    <property type="protein sequence ID" value="KAF9622342.1"/>
    <property type="molecule type" value="Genomic_DNA"/>
</dbReference>
<evidence type="ECO:0000256" key="13">
    <source>
        <dbReference type="ARBA" id="ARBA00022990"/>
    </source>
</evidence>
<evidence type="ECO:0000256" key="16">
    <source>
        <dbReference type="ARBA" id="ARBA00023004"/>
    </source>
</evidence>
<dbReference type="OrthoDB" id="809900at2759"/>
<evidence type="ECO:0000256" key="6">
    <source>
        <dbReference type="ARBA" id="ARBA00022553"/>
    </source>
</evidence>
<keyword evidence="12 19" id="KW-1133">Transmembrane helix</keyword>
<dbReference type="GO" id="GO:0016168">
    <property type="term" value="F:chlorophyll binding"/>
    <property type="evidence" value="ECO:0007669"/>
    <property type="project" value="UniProtKB-KW"/>
</dbReference>
<evidence type="ECO:0000256" key="18">
    <source>
        <dbReference type="ARBA" id="ARBA00023276"/>
    </source>
</evidence>
<dbReference type="InterPro" id="IPR000484">
    <property type="entry name" value="Photo_RC_L/M"/>
</dbReference>
<evidence type="ECO:0000256" key="15">
    <source>
        <dbReference type="ARBA" id="ARBA00023002"/>
    </source>
</evidence>
<dbReference type="Pfam" id="PF00124">
    <property type="entry name" value="Photo_RC"/>
    <property type="match status" value="1"/>
</dbReference>
<dbReference type="GO" id="GO:0009535">
    <property type="term" value="C:chloroplast thylakoid membrane"/>
    <property type="evidence" value="ECO:0007669"/>
    <property type="project" value="TreeGrafter"/>
</dbReference>
<keyword evidence="5" id="KW-0602">Photosynthesis</keyword>
<evidence type="ECO:0000256" key="10">
    <source>
        <dbReference type="ARBA" id="ARBA00022842"/>
    </source>
</evidence>
<keyword evidence="6" id="KW-0597">Phosphoprotein</keyword>
<dbReference type="AlphaFoldDB" id="A0A835MAE2"/>
<keyword evidence="14" id="KW-0157">Chromophore</keyword>
<evidence type="ECO:0000256" key="19">
    <source>
        <dbReference type="SAM" id="Phobius"/>
    </source>
</evidence>
<proteinExistence type="inferred from homology"/>
<evidence type="ECO:0000256" key="2">
    <source>
        <dbReference type="ARBA" id="ARBA00008204"/>
    </source>
</evidence>
<evidence type="ECO:0000256" key="3">
    <source>
        <dbReference type="ARBA" id="ARBA00022448"/>
    </source>
</evidence>
<evidence type="ECO:0000256" key="17">
    <source>
        <dbReference type="ARBA" id="ARBA00023136"/>
    </source>
</evidence>
<keyword evidence="21" id="KW-1185">Reference proteome</keyword>
<organism evidence="20 21">
    <name type="scientific">Coptis chinensis</name>
    <dbReference type="NCBI Taxonomy" id="261450"/>
    <lineage>
        <taxon>Eukaryota</taxon>
        <taxon>Viridiplantae</taxon>
        <taxon>Streptophyta</taxon>
        <taxon>Embryophyta</taxon>
        <taxon>Tracheophyta</taxon>
        <taxon>Spermatophyta</taxon>
        <taxon>Magnoliopsida</taxon>
        <taxon>Ranunculales</taxon>
        <taxon>Ranunculaceae</taxon>
        <taxon>Coptidoideae</taxon>
        <taxon>Coptis</taxon>
    </lineage>
</organism>
<keyword evidence="15" id="KW-0560">Oxidoreductase</keyword>
<dbReference type="PANTHER" id="PTHR33149:SF12">
    <property type="entry name" value="PHOTOSYSTEM II D2 PROTEIN"/>
    <property type="match status" value="1"/>
</dbReference>
<dbReference type="GO" id="GO:0046872">
    <property type="term" value="F:metal ion binding"/>
    <property type="evidence" value="ECO:0007669"/>
    <property type="project" value="UniProtKB-KW"/>
</dbReference>
<keyword evidence="13" id="KW-0007">Acetylation</keyword>
<gene>
    <name evidence="20" type="ORF">IFM89_031145</name>
</gene>
<keyword evidence="8 19" id="KW-0812">Transmembrane</keyword>
<evidence type="ECO:0000256" key="11">
    <source>
        <dbReference type="ARBA" id="ARBA00022982"/>
    </source>
</evidence>